<protein>
    <submittedName>
        <fullName evidence="2">Uncharacterized protein</fullName>
    </submittedName>
</protein>
<organism evidence="2 3">
    <name type="scientific">Buttiauxella izardii</name>
    <dbReference type="NCBI Taxonomy" id="82991"/>
    <lineage>
        <taxon>Bacteria</taxon>
        <taxon>Pseudomonadati</taxon>
        <taxon>Pseudomonadota</taxon>
        <taxon>Gammaproteobacteria</taxon>
        <taxon>Enterobacterales</taxon>
        <taxon>Enterobacteriaceae</taxon>
        <taxon>Buttiauxella</taxon>
    </lineage>
</organism>
<feature type="transmembrane region" description="Helical" evidence="1">
    <location>
        <begin position="312"/>
        <end position="329"/>
    </location>
</feature>
<dbReference type="AlphaFoldDB" id="A0A3A5K5V7"/>
<keyword evidence="1" id="KW-1133">Transmembrane helix</keyword>
<accession>A0A3A5K5V7</accession>
<feature type="transmembrane region" description="Helical" evidence="1">
    <location>
        <begin position="341"/>
        <end position="365"/>
    </location>
</feature>
<evidence type="ECO:0000256" key="1">
    <source>
        <dbReference type="SAM" id="Phobius"/>
    </source>
</evidence>
<feature type="transmembrane region" description="Helical" evidence="1">
    <location>
        <begin position="59"/>
        <end position="80"/>
    </location>
</feature>
<dbReference type="Proteomes" id="UP000276295">
    <property type="component" value="Unassembled WGS sequence"/>
</dbReference>
<feature type="transmembrane region" description="Helical" evidence="1">
    <location>
        <begin position="7"/>
        <end position="27"/>
    </location>
</feature>
<reference evidence="2 3" key="1">
    <citation type="submission" date="2018-09" db="EMBL/GenBank/DDBJ databases">
        <title>Draft genome sequence of Buttiauxella izardii CCUG 35510T.</title>
        <authorList>
            <person name="Salva-Serra F."/>
            <person name="Marathe N."/>
            <person name="Moore E."/>
            <person name="Stadler-Svensson L."/>
            <person name="Engstrom-Jakobsson H."/>
        </authorList>
    </citation>
    <scope>NUCLEOTIDE SEQUENCE [LARGE SCALE GENOMIC DNA]</scope>
    <source>
        <strain evidence="2 3">CCUG 35510</strain>
    </source>
</reference>
<evidence type="ECO:0000313" key="3">
    <source>
        <dbReference type="Proteomes" id="UP000276295"/>
    </source>
</evidence>
<dbReference type="OrthoDB" id="6506702at2"/>
<name>A0A3A5K5V7_9ENTR</name>
<feature type="transmembrane region" description="Helical" evidence="1">
    <location>
        <begin position="33"/>
        <end position="52"/>
    </location>
</feature>
<feature type="transmembrane region" description="Helical" evidence="1">
    <location>
        <begin position="146"/>
        <end position="164"/>
    </location>
</feature>
<keyword evidence="3" id="KW-1185">Reference proteome</keyword>
<feature type="transmembrane region" description="Helical" evidence="1">
    <location>
        <begin position="201"/>
        <end position="218"/>
    </location>
</feature>
<feature type="transmembrane region" description="Helical" evidence="1">
    <location>
        <begin position="385"/>
        <end position="401"/>
    </location>
</feature>
<keyword evidence="1" id="KW-0472">Membrane</keyword>
<dbReference type="EMBL" id="QZWH01000011">
    <property type="protein sequence ID" value="RJT25972.1"/>
    <property type="molecule type" value="Genomic_DNA"/>
</dbReference>
<dbReference type="RefSeq" id="WP_120064077.1">
    <property type="nucleotide sequence ID" value="NZ_QZWH01000011.1"/>
</dbReference>
<proteinExistence type="predicted"/>
<evidence type="ECO:0000313" key="2">
    <source>
        <dbReference type="EMBL" id="RJT25972.1"/>
    </source>
</evidence>
<comment type="caution">
    <text evidence="2">The sequence shown here is derived from an EMBL/GenBank/DDBJ whole genome shotgun (WGS) entry which is preliminary data.</text>
</comment>
<gene>
    <name evidence="2" type="ORF">D6029_07030</name>
</gene>
<feature type="transmembrane region" description="Helical" evidence="1">
    <location>
        <begin position="176"/>
        <end position="195"/>
    </location>
</feature>
<keyword evidence="1" id="KW-0812">Transmembrane</keyword>
<sequence>MNYFYSKFLTIGLCNLFIALLVTNALANFDPRVSIFVFLLFSLFIQIPFIVNVENKFRVTVVILALSFSLFYSMVCIYQFDIMPGLDATRYYDFLLSYNSISDILRDGIFRVSENQDNGVLSGPGSYFIFGIPVHYFYLLMPSKNVYYIVILNNICKMLLIFTLKEIFSTLHSEKYSFFIVVLIAVSPTITYFSSVMGKDIFIMMLCFLLCITIIKFLSCNSLRLKIGLFTVIMALFSYCILLRPYSPFVAILYSLYFTDFKKYIKLSLLTTAVIILYFTLKDFAVIVNWPLIAGFMYLAPNPIQITNYSSFTLIPVLCTVGIALYLLVKFINTKSIVFDSLLVNSFIVVFIFSAIMTLVGFYSIDNQEGTYELGRAGDAMFRKQLLIIPMVMLSLMLLMRKNLNED</sequence>